<feature type="transmembrane region" description="Helical" evidence="1">
    <location>
        <begin position="60"/>
        <end position="79"/>
    </location>
</feature>
<organism evidence="2 3">
    <name type="scientific">Staphylococcus lugdunensis</name>
    <dbReference type="NCBI Taxonomy" id="28035"/>
    <lineage>
        <taxon>Bacteria</taxon>
        <taxon>Bacillati</taxon>
        <taxon>Bacillota</taxon>
        <taxon>Bacilli</taxon>
        <taxon>Bacillales</taxon>
        <taxon>Staphylococcaceae</taxon>
        <taxon>Staphylococcus</taxon>
    </lineage>
</organism>
<dbReference type="InterPro" id="IPR031689">
    <property type="entry name" value="DUF5080"/>
</dbReference>
<proteinExistence type="predicted"/>
<evidence type="ECO:0000256" key="1">
    <source>
        <dbReference type="SAM" id="Phobius"/>
    </source>
</evidence>
<dbReference type="Pfam" id="PF16883">
    <property type="entry name" value="DUF5080"/>
    <property type="match status" value="1"/>
</dbReference>
<feature type="transmembrane region" description="Helical" evidence="1">
    <location>
        <begin position="27"/>
        <end position="48"/>
    </location>
</feature>
<protein>
    <submittedName>
        <fullName evidence="2">DUF5080 family protein</fullName>
    </submittedName>
</protein>
<evidence type="ECO:0000313" key="3">
    <source>
        <dbReference type="Proteomes" id="UP000293637"/>
    </source>
</evidence>
<accession>A0A292DFS2</accession>
<keyword evidence="1" id="KW-1133">Transmembrane helix</keyword>
<dbReference type="GeneID" id="58090246"/>
<dbReference type="EMBL" id="SCHB01000002">
    <property type="protein sequence ID" value="TBW73037.1"/>
    <property type="molecule type" value="Genomic_DNA"/>
</dbReference>
<reference evidence="2 3" key="1">
    <citation type="journal article" date="2019" name="Sci. Transl. Med.">
        <title>Quorum sensing between bacterial species on the skin protects against epidermal injury in atopic dermatitis.</title>
        <authorList>
            <person name="Williams M.R."/>
        </authorList>
    </citation>
    <scope>NUCLEOTIDE SEQUENCE [LARGE SCALE GENOMIC DNA]</scope>
    <source>
        <strain evidence="2 3">E7</strain>
    </source>
</reference>
<feature type="transmembrane region" description="Helical" evidence="1">
    <location>
        <begin position="177"/>
        <end position="198"/>
    </location>
</feature>
<evidence type="ECO:0000313" key="2">
    <source>
        <dbReference type="EMBL" id="TBW73037.1"/>
    </source>
</evidence>
<keyword evidence="1" id="KW-0472">Membrane</keyword>
<feature type="transmembrane region" description="Helical" evidence="1">
    <location>
        <begin position="149"/>
        <end position="171"/>
    </location>
</feature>
<keyword evidence="1" id="KW-0812">Transmembrane</keyword>
<dbReference type="Proteomes" id="UP000293637">
    <property type="component" value="Unassembled WGS sequence"/>
</dbReference>
<comment type="caution">
    <text evidence="2">The sequence shown here is derived from an EMBL/GenBank/DDBJ whole genome shotgun (WGS) entry which is preliminary data.</text>
</comment>
<feature type="transmembrane region" description="Helical" evidence="1">
    <location>
        <begin position="119"/>
        <end position="137"/>
    </location>
</feature>
<dbReference type="RefSeq" id="WP_002479285.1">
    <property type="nucleotide sequence ID" value="NZ_AP021848.1"/>
</dbReference>
<sequence>MYFLLLIVIMGFYPVLCFTTVMWSNRLVILPTIAYMISGVLFVIPFIFTPKDQNSIDNYLLALLFGIVLYGFVAINALWKKPVKVKLENLRRPTGIIENTNEDKIEEITMNLQVSKYKFYIASGTLAVLFFATKIFVTPEMRVGALESIETIFILLQFMIIVFFVIDIYIWLKNKRFVFITIKPLFVIALLIVLARFLP</sequence>
<name>A0A292DFS2_STALU</name>
<gene>
    <name evidence="2" type="ORF">EQ812_04115</name>
</gene>
<dbReference type="AlphaFoldDB" id="A0A292DFS2"/>